<dbReference type="Gene3D" id="1.10.3470.10">
    <property type="entry name" value="ABC transporter involved in vitamin B12 uptake, BtuC"/>
    <property type="match status" value="1"/>
</dbReference>
<accession>A0AB74R4T3</accession>
<dbReference type="PANTHER" id="PTHR30472:SF25">
    <property type="entry name" value="ABC TRANSPORTER PERMEASE PROTEIN MJ0876-RELATED"/>
    <property type="match status" value="1"/>
</dbReference>
<feature type="transmembrane region" description="Helical" evidence="8">
    <location>
        <begin position="55"/>
        <end position="74"/>
    </location>
</feature>
<dbReference type="PANTHER" id="PTHR30472">
    <property type="entry name" value="FERRIC ENTEROBACTIN TRANSPORT SYSTEM PERMEASE PROTEIN"/>
    <property type="match status" value="1"/>
</dbReference>
<dbReference type="SUPFAM" id="SSF81345">
    <property type="entry name" value="ABC transporter involved in vitamin B12 uptake, BtuC"/>
    <property type="match status" value="1"/>
</dbReference>
<comment type="subcellular location">
    <subcellularLocation>
        <location evidence="1">Cell membrane</location>
        <topology evidence="1">Multi-pass membrane protein</topology>
    </subcellularLocation>
</comment>
<dbReference type="Pfam" id="PF01032">
    <property type="entry name" value="FecCD"/>
    <property type="match status" value="1"/>
</dbReference>
<evidence type="ECO:0000256" key="1">
    <source>
        <dbReference type="ARBA" id="ARBA00004651"/>
    </source>
</evidence>
<evidence type="ECO:0000256" key="3">
    <source>
        <dbReference type="ARBA" id="ARBA00022448"/>
    </source>
</evidence>
<evidence type="ECO:0000256" key="7">
    <source>
        <dbReference type="ARBA" id="ARBA00023136"/>
    </source>
</evidence>
<keyword evidence="7 8" id="KW-0472">Membrane</keyword>
<evidence type="ECO:0000256" key="6">
    <source>
        <dbReference type="ARBA" id="ARBA00022989"/>
    </source>
</evidence>
<dbReference type="RefSeq" id="WP_009901211.1">
    <property type="nucleotide sequence ID" value="NZ_BDSN01000024.1"/>
</dbReference>
<dbReference type="Proteomes" id="UP000372533">
    <property type="component" value="Unassembled WGS sequence"/>
</dbReference>
<evidence type="ECO:0000256" key="4">
    <source>
        <dbReference type="ARBA" id="ARBA00022475"/>
    </source>
</evidence>
<dbReference type="GO" id="GO:0033214">
    <property type="term" value="P:siderophore-iron import into cell"/>
    <property type="evidence" value="ECO:0007669"/>
    <property type="project" value="TreeGrafter"/>
</dbReference>
<dbReference type="GO" id="GO:0022857">
    <property type="term" value="F:transmembrane transporter activity"/>
    <property type="evidence" value="ECO:0007669"/>
    <property type="project" value="InterPro"/>
</dbReference>
<dbReference type="InterPro" id="IPR000522">
    <property type="entry name" value="ABC_transptr_permease_BtuC"/>
</dbReference>
<evidence type="ECO:0000313" key="9">
    <source>
        <dbReference type="EMBL" id="VHY11059.1"/>
    </source>
</evidence>
<proteinExistence type="inferred from homology"/>
<comment type="caution">
    <text evidence="9">The sequence shown here is derived from an EMBL/GenBank/DDBJ whole genome shotgun (WGS) entry which is preliminary data.</text>
</comment>
<name>A0AB74R4T3_CLODI</name>
<keyword evidence="4" id="KW-1003">Cell membrane</keyword>
<dbReference type="AlphaFoldDB" id="A0AB74R4T3"/>
<feature type="transmembrane region" description="Helical" evidence="8">
    <location>
        <begin position="26"/>
        <end position="49"/>
    </location>
</feature>
<evidence type="ECO:0000256" key="2">
    <source>
        <dbReference type="ARBA" id="ARBA00007935"/>
    </source>
</evidence>
<dbReference type="GO" id="GO:0005886">
    <property type="term" value="C:plasma membrane"/>
    <property type="evidence" value="ECO:0007669"/>
    <property type="project" value="UniProtKB-SubCell"/>
</dbReference>
<evidence type="ECO:0000256" key="5">
    <source>
        <dbReference type="ARBA" id="ARBA00022692"/>
    </source>
</evidence>
<evidence type="ECO:0000313" key="10">
    <source>
        <dbReference type="Proteomes" id="UP000372533"/>
    </source>
</evidence>
<comment type="similarity">
    <text evidence="2">Belongs to the binding-protein-dependent transport system permease family. FecCD subfamily.</text>
</comment>
<keyword evidence="5 8" id="KW-0812">Transmembrane</keyword>
<evidence type="ECO:0000256" key="8">
    <source>
        <dbReference type="SAM" id="Phobius"/>
    </source>
</evidence>
<dbReference type="InterPro" id="IPR037294">
    <property type="entry name" value="ABC_BtuC-like"/>
</dbReference>
<gene>
    <name evidence="9" type="primary">feuB_2</name>
    <name evidence="9" type="ORF">SAMEA1402366_02354</name>
</gene>
<reference evidence="9 10" key="1">
    <citation type="submission" date="2019-04" db="EMBL/GenBank/DDBJ databases">
        <authorList>
            <consortium name="Pathogen Informatics"/>
        </authorList>
    </citation>
    <scope>NUCLEOTIDE SEQUENCE [LARGE SCALE GENOMIC DNA]</scope>
    <source>
        <strain evidence="10">tl291</strain>
    </source>
</reference>
<protein>
    <submittedName>
        <fullName evidence="9">Iron ABC transporter permease</fullName>
    </submittedName>
</protein>
<keyword evidence="6 8" id="KW-1133">Transmembrane helix</keyword>
<keyword evidence="3" id="KW-0813">Transport</keyword>
<dbReference type="EMBL" id="CAAJVP010000011">
    <property type="protein sequence ID" value="VHY11059.1"/>
    <property type="molecule type" value="Genomic_DNA"/>
</dbReference>
<sequence>MQNSMKQEPCDFSHGRFRFKTSDNRVLIPVVIFLGSIVTALCDLISRVILSPVELPISTITSLLGAPIVVMLLVKRKDRA</sequence>
<organism evidence="9 10">
    <name type="scientific">Clostridioides difficile</name>
    <name type="common">Peptoclostridium difficile</name>
    <dbReference type="NCBI Taxonomy" id="1496"/>
    <lineage>
        <taxon>Bacteria</taxon>
        <taxon>Bacillati</taxon>
        <taxon>Bacillota</taxon>
        <taxon>Clostridia</taxon>
        <taxon>Peptostreptococcales</taxon>
        <taxon>Peptostreptococcaceae</taxon>
        <taxon>Clostridioides</taxon>
    </lineage>
</organism>